<dbReference type="AlphaFoldDB" id="A0A0H3ZRI0"/>
<evidence type="ECO:0000313" key="1">
    <source>
        <dbReference type="EMBL" id="AKN36494.1"/>
    </source>
</evidence>
<protein>
    <submittedName>
        <fullName evidence="1">Mobile element protein</fullName>
    </submittedName>
</protein>
<organism evidence="1">
    <name type="scientific">Vibrio tasmaniensis</name>
    <dbReference type="NCBI Taxonomy" id="212663"/>
    <lineage>
        <taxon>Bacteria</taxon>
        <taxon>Pseudomonadati</taxon>
        <taxon>Pseudomonadota</taxon>
        <taxon>Gammaproteobacteria</taxon>
        <taxon>Vibrionales</taxon>
        <taxon>Vibrionaceae</taxon>
        <taxon>Vibrio</taxon>
    </lineage>
</organism>
<accession>A0A0H3ZRI0</accession>
<sequence length="40" mass="4761">MFKGCHFPSEVILETVRYYLAYKLSYREIGFICIKVRNAT</sequence>
<dbReference type="EMBL" id="KP795493">
    <property type="protein sequence ID" value="AKN36494.1"/>
    <property type="molecule type" value="Genomic_DNA"/>
</dbReference>
<name>A0A0H3ZRI0_9VIBR</name>
<reference evidence="1" key="1">
    <citation type="journal article" date="2015" name="MBio">
        <title>Eco-Evolutionary Dynamics of Episomes among Ecologically Cohesive Bacterial Populations.</title>
        <authorList>
            <person name="Xue H."/>
            <person name="Cordero O.X."/>
            <person name="Camas F.M."/>
            <person name="Trimble W."/>
            <person name="Meyer F."/>
            <person name="Guglielmini J."/>
            <person name="Rocha E.P."/>
            <person name="Polz M.F."/>
        </authorList>
    </citation>
    <scope>NUCLEOTIDE SEQUENCE</scope>
    <source>
        <strain evidence="1">FF_112</strain>
    </source>
</reference>
<proteinExistence type="predicted"/>